<dbReference type="EMBL" id="BARU01027494">
    <property type="protein sequence ID" value="GAH74668.1"/>
    <property type="molecule type" value="Genomic_DNA"/>
</dbReference>
<sequence length="240" mass="27187">MDNDSADGLFDAHNNGTGDIFPEIWVGRICPESLNNTDHLTAYQNYFARNHAYRTGQLTRPHSQLVYIDDDWSAWTSEWLGDMTAYTNITCISTNTNTNATDYKSRLTEIYEFVHIFVHSWPYEHLFGPSGYGAEGKVNYTDILNIDTQALFYNLFACSAANFQYQNNIGSQYLFSNNTLVVVGSSKIGGMTMNSYFYTPLRQGKVFGEAMRLWYWNPLHGPSDPDSIGMTLLGDPLLTI</sequence>
<protein>
    <submittedName>
        <fullName evidence="1">Uncharacterized protein</fullName>
    </submittedName>
</protein>
<reference evidence="1" key="1">
    <citation type="journal article" date="2014" name="Front. Microbiol.">
        <title>High frequency of phylogenetically diverse reductive dehalogenase-homologous genes in deep subseafloor sedimentary metagenomes.</title>
        <authorList>
            <person name="Kawai M."/>
            <person name="Futagami T."/>
            <person name="Toyoda A."/>
            <person name="Takaki Y."/>
            <person name="Nishi S."/>
            <person name="Hori S."/>
            <person name="Arai W."/>
            <person name="Tsubouchi T."/>
            <person name="Morono Y."/>
            <person name="Uchiyama I."/>
            <person name="Ito T."/>
            <person name="Fujiyama A."/>
            <person name="Inagaki F."/>
            <person name="Takami H."/>
        </authorList>
    </citation>
    <scope>NUCLEOTIDE SEQUENCE</scope>
    <source>
        <strain evidence="1">Expedition CK06-06</strain>
    </source>
</reference>
<evidence type="ECO:0000313" key="1">
    <source>
        <dbReference type="EMBL" id="GAH74668.1"/>
    </source>
</evidence>
<gene>
    <name evidence="1" type="ORF">S03H2_44006</name>
</gene>
<proteinExistence type="predicted"/>
<organism evidence="1">
    <name type="scientific">marine sediment metagenome</name>
    <dbReference type="NCBI Taxonomy" id="412755"/>
    <lineage>
        <taxon>unclassified sequences</taxon>
        <taxon>metagenomes</taxon>
        <taxon>ecological metagenomes</taxon>
    </lineage>
</organism>
<dbReference type="AlphaFoldDB" id="X1JXX7"/>
<comment type="caution">
    <text evidence="1">The sequence shown here is derived from an EMBL/GenBank/DDBJ whole genome shotgun (WGS) entry which is preliminary data.</text>
</comment>
<name>X1JXX7_9ZZZZ</name>
<accession>X1JXX7</accession>